<protein>
    <recommendedName>
        <fullName evidence="1">Condensation domain-containing protein</fullName>
    </recommendedName>
</protein>
<dbReference type="InterPro" id="IPR001242">
    <property type="entry name" value="Condensation_dom"/>
</dbReference>
<evidence type="ECO:0000259" key="1">
    <source>
        <dbReference type="Pfam" id="PF00668"/>
    </source>
</evidence>
<feature type="domain" description="Condensation" evidence="1">
    <location>
        <begin position="59"/>
        <end position="360"/>
    </location>
</feature>
<name>A0ABP8DFM8_9ACTN</name>
<proteinExistence type="predicted"/>
<sequence length="463" mass="49788">MADPSGTGMCKHPPELMPVRVVRREQGLRLGQRIIVPFAGPGAGTGPLAWGQQQVWASMVETGSSMSMGGVVPVDDGRTVEDFAAELRFFMSRYAAMRTRLRLAADGTVTQEVAGAGEAVLEVLDADDGADPAAVAEALAAGWRERTFDYEHEWPLRMGVVCRAGAVTHVVVMICHIAADLGGIAVMMRELAGRDPVTGEPAGPYEAPQPLDLARMQQEPALLRQTAAAMRYWESHLRAIPASMFRGPVDRGDPVYCRIRWQSRAMHLASAAVSARLGADPAWVLLAALAAGLERVQPGTGPFVGIGIIGNRFRPGLRDVVSPVTQDGLCVLDVAGVEPAEAIARARAASMSASKHAYYDPRARAELTARVGRERGEDLDLTCIYNDRRTPRPSAPGGDPEEALGETRVLAEEALKFLGPKLMLVVEDVPDLVRLTVSADTRYLSRPDLLALLAEMESFALRA</sequence>
<dbReference type="Gene3D" id="3.30.559.10">
    <property type="entry name" value="Chloramphenicol acetyltransferase-like domain"/>
    <property type="match status" value="1"/>
</dbReference>
<reference evidence="3" key="1">
    <citation type="journal article" date="2019" name="Int. J. Syst. Evol. Microbiol.">
        <title>The Global Catalogue of Microorganisms (GCM) 10K type strain sequencing project: providing services to taxonomists for standard genome sequencing and annotation.</title>
        <authorList>
            <consortium name="The Broad Institute Genomics Platform"/>
            <consortium name="The Broad Institute Genome Sequencing Center for Infectious Disease"/>
            <person name="Wu L."/>
            <person name="Ma J."/>
        </authorList>
    </citation>
    <scope>NUCLEOTIDE SEQUENCE [LARGE SCALE GENOMIC DNA]</scope>
    <source>
        <strain evidence="3">JCM 17441</strain>
    </source>
</reference>
<evidence type="ECO:0000313" key="2">
    <source>
        <dbReference type="EMBL" id="GAA4254595.1"/>
    </source>
</evidence>
<dbReference type="EMBL" id="BAABAT010000018">
    <property type="protein sequence ID" value="GAA4254595.1"/>
    <property type="molecule type" value="Genomic_DNA"/>
</dbReference>
<dbReference type="Proteomes" id="UP001500620">
    <property type="component" value="Unassembled WGS sequence"/>
</dbReference>
<gene>
    <name evidence="2" type="ORF">GCM10022255_059870</name>
</gene>
<accession>A0ABP8DFM8</accession>
<dbReference type="SUPFAM" id="SSF52777">
    <property type="entry name" value="CoA-dependent acyltransferases"/>
    <property type="match status" value="2"/>
</dbReference>
<keyword evidence="3" id="KW-1185">Reference proteome</keyword>
<comment type="caution">
    <text evidence="2">The sequence shown here is derived from an EMBL/GenBank/DDBJ whole genome shotgun (WGS) entry which is preliminary data.</text>
</comment>
<dbReference type="Gene3D" id="3.30.559.30">
    <property type="entry name" value="Nonribosomal peptide synthetase, condensation domain"/>
    <property type="match status" value="1"/>
</dbReference>
<dbReference type="Pfam" id="PF00668">
    <property type="entry name" value="Condensation"/>
    <property type="match status" value="1"/>
</dbReference>
<dbReference type="InterPro" id="IPR023213">
    <property type="entry name" value="CAT-like_dom_sf"/>
</dbReference>
<organism evidence="2 3">
    <name type="scientific">Dactylosporangium darangshiense</name>
    <dbReference type="NCBI Taxonomy" id="579108"/>
    <lineage>
        <taxon>Bacteria</taxon>
        <taxon>Bacillati</taxon>
        <taxon>Actinomycetota</taxon>
        <taxon>Actinomycetes</taxon>
        <taxon>Micromonosporales</taxon>
        <taxon>Micromonosporaceae</taxon>
        <taxon>Dactylosporangium</taxon>
    </lineage>
</organism>
<evidence type="ECO:0000313" key="3">
    <source>
        <dbReference type="Proteomes" id="UP001500620"/>
    </source>
</evidence>